<reference evidence="1 2" key="1">
    <citation type="submission" date="2015-09" db="EMBL/GenBank/DDBJ databases">
        <title>Sorangium comparison.</title>
        <authorList>
            <person name="Zaburannyi N."/>
            <person name="Bunk B."/>
            <person name="Overmann J."/>
            <person name="Mueller R."/>
        </authorList>
    </citation>
    <scope>NUCLEOTIDE SEQUENCE [LARGE SCALE GENOMIC DNA]</scope>
    <source>
        <strain evidence="1 2">So ceGT47</strain>
    </source>
</reference>
<dbReference type="Pfam" id="PF17653">
    <property type="entry name" value="DUF5522"/>
    <property type="match status" value="1"/>
</dbReference>
<protein>
    <submittedName>
        <fullName evidence="1">Uncharacterized protein</fullName>
    </submittedName>
</protein>
<evidence type="ECO:0000313" key="2">
    <source>
        <dbReference type="Proteomes" id="UP000295781"/>
    </source>
</evidence>
<organism evidence="1 2">
    <name type="scientific">Sorangium cellulosum</name>
    <name type="common">Polyangium cellulosum</name>
    <dbReference type="NCBI Taxonomy" id="56"/>
    <lineage>
        <taxon>Bacteria</taxon>
        <taxon>Pseudomonadati</taxon>
        <taxon>Myxococcota</taxon>
        <taxon>Polyangia</taxon>
        <taxon>Polyangiales</taxon>
        <taxon>Polyangiaceae</taxon>
        <taxon>Sorangium</taxon>
    </lineage>
</organism>
<proteinExistence type="predicted"/>
<dbReference type="AlphaFoldDB" id="A0A4P2QDL3"/>
<dbReference type="InterPro" id="IPR040807">
    <property type="entry name" value="DUF5522"/>
</dbReference>
<gene>
    <name evidence="1" type="ORF">SOCEGT47_083770</name>
</gene>
<dbReference type="Proteomes" id="UP000295781">
    <property type="component" value="Chromosome"/>
</dbReference>
<name>A0A4P2QDL3_SORCE</name>
<sequence length="79" mass="9111">MAPARISEYLGLWQMRGPKPPKPIEGEDYYLEAGRLVFTETYHLKRGYCCNSRCRHCPYREKAPAAESVQVAVPRLKLL</sequence>
<evidence type="ECO:0000313" key="1">
    <source>
        <dbReference type="EMBL" id="AUX27779.1"/>
    </source>
</evidence>
<dbReference type="EMBL" id="CP012670">
    <property type="protein sequence ID" value="AUX27779.1"/>
    <property type="molecule type" value="Genomic_DNA"/>
</dbReference>
<accession>A0A4P2QDL3</accession>